<dbReference type="HAMAP" id="MF_01518">
    <property type="entry name" value="Adenine_deamin"/>
    <property type="match status" value="1"/>
</dbReference>
<dbReference type="PANTHER" id="PTHR11113">
    <property type="entry name" value="N-ACETYLGLUCOSAMINE-6-PHOSPHATE DEACETYLASE"/>
    <property type="match status" value="1"/>
</dbReference>
<dbReference type="InterPro" id="IPR011059">
    <property type="entry name" value="Metal-dep_hydrolase_composite"/>
</dbReference>
<comment type="similarity">
    <text evidence="1 6">Belongs to the metallo-dependent hydrolases superfamily. Adenine deaminase family.</text>
</comment>
<keyword evidence="3 6" id="KW-0378">Hydrolase</keyword>
<dbReference type="Pfam" id="PF01979">
    <property type="entry name" value="Amidohydro_1"/>
    <property type="match status" value="1"/>
</dbReference>
<sequence>MYKEAICEMIDAGLAKLPADLIITNGLLVNVNSSEIYPADVAIYKSRIVATGDVASYIGENTKTIDAKGKYIVPGLIDGHLHIECSKLSMTSFAKAVLPHGTTSIISGLDQYIVTAGLDGIREILHEIDGTPLKVFWGLPFLTPYTLPQSHVGFNVTAKTHAEVQKWPEVFGIWETVSEFIENQHSDVMKAIEYARLHRLPIYGCAPMTRGNKLNAILCAGVRLDHESYDHTEMMEKIRKGMNVLIRESSISHFLAENIKVITHLNPRLARRVSFCTDDVIASDIVTNGHMDKLIRMAIAKGVDPLTAIQMGSINSAEAYRIDHLVGSVSPGRFADILLVSDLVKFDIDTVIAKGQLVVENQATVFNFVPPKRSAVLLQSMKLKPVTASALKVTTNIKQTKVKALSLDVDFNIPFVRRARQVELNVQDGVVLPDIQNDVLYVTVVERFGKTDGTAKVGFCSGWKLKSGAMASSCAPDDNNVVCIGTNSEDMALAINHLAEHGGGQVIVNQGKVIGFLPLPICGIVSDLDPHTMAQEEEKLLLLARELGCDLPDPLFYMCCLQITAIPDYAITDLGVIDFHKQAVMDPVFKCGCSHGKLQTKCHD</sequence>
<feature type="domain" description="Amidohydrolase-related" evidence="7">
    <location>
        <begin position="71"/>
        <end position="358"/>
    </location>
</feature>
<evidence type="ECO:0000259" key="7">
    <source>
        <dbReference type="Pfam" id="PF01979"/>
    </source>
</evidence>
<name>A0ABR7QX42_9GAMM</name>
<comment type="catalytic activity">
    <reaction evidence="5 6">
        <text>adenine + H2O + H(+) = hypoxanthine + NH4(+)</text>
        <dbReference type="Rhea" id="RHEA:23688"/>
        <dbReference type="ChEBI" id="CHEBI:15377"/>
        <dbReference type="ChEBI" id="CHEBI:15378"/>
        <dbReference type="ChEBI" id="CHEBI:16708"/>
        <dbReference type="ChEBI" id="CHEBI:17368"/>
        <dbReference type="ChEBI" id="CHEBI:28938"/>
        <dbReference type="EC" id="3.5.4.2"/>
    </reaction>
</comment>
<evidence type="ECO:0000256" key="5">
    <source>
        <dbReference type="ARBA" id="ARBA00047720"/>
    </source>
</evidence>
<dbReference type="Proteomes" id="UP000651208">
    <property type="component" value="Unassembled WGS sequence"/>
</dbReference>
<evidence type="ECO:0000256" key="1">
    <source>
        <dbReference type="ARBA" id="ARBA00006773"/>
    </source>
</evidence>
<evidence type="ECO:0000256" key="2">
    <source>
        <dbReference type="ARBA" id="ARBA00012782"/>
    </source>
</evidence>
<dbReference type="InterPro" id="IPR006679">
    <property type="entry name" value="Adenine_deam"/>
</dbReference>
<organism evidence="9 10">
    <name type="scientific">Frischella japonica</name>
    <dbReference type="NCBI Taxonomy" id="2741544"/>
    <lineage>
        <taxon>Bacteria</taxon>
        <taxon>Pseudomonadati</taxon>
        <taxon>Pseudomonadota</taxon>
        <taxon>Gammaproteobacteria</taxon>
        <taxon>Orbales</taxon>
        <taxon>Orbaceae</taxon>
        <taxon>Frischella</taxon>
    </lineage>
</organism>
<reference evidence="9 10" key="1">
    <citation type="submission" date="2020-06" db="EMBL/GenBank/DDBJ databases">
        <title>Frischella cerana isolated from Apis cerana gut homogenate.</title>
        <authorList>
            <person name="Wolter L.A."/>
            <person name="Suenami S."/>
            <person name="Miyazaki R."/>
        </authorList>
    </citation>
    <scope>NUCLEOTIDE SEQUENCE [LARGE SCALE GENOMIC DNA]</scope>
    <source>
        <strain evidence="9 10">Ac13</strain>
    </source>
</reference>
<evidence type="ECO:0000256" key="3">
    <source>
        <dbReference type="ARBA" id="ARBA00022801"/>
    </source>
</evidence>
<dbReference type="RefSeq" id="WP_187755099.1">
    <property type="nucleotide sequence ID" value="NZ_JABURY010000010.1"/>
</dbReference>
<dbReference type="SUPFAM" id="SSF51556">
    <property type="entry name" value="Metallo-dependent hydrolases"/>
    <property type="match status" value="1"/>
</dbReference>
<dbReference type="EC" id="3.5.4.2" evidence="2 6"/>
<dbReference type="Pfam" id="PF13382">
    <property type="entry name" value="Adenine_deam_C"/>
    <property type="match status" value="1"/>
</dbReference>
<dbReference type="InterPro" id="IPR032466">
    <property type="entry name" value="Metal_Hydrolase"/>
</dbReference>
<feature type="domain" description="Adenine deaminase C-terminal" evidence="8">
    <location>
        <begin position="416"/>
        <end position="582"/>
    </location>
</feature>
<evidence type="ECO:0000256" key="4">
    <source>
        <dbReference type="ARBA" id="ARBA00023211"/>
    </source>
</evidence>
<evidence type="ECO:0000259" key="8">
    <source>
        <dbReference type="Pfam" id="PF13382"/>
    </source>
</evidence>
<accession>A0ABR7QX42</accession>
<evidence type="ECO:0000256" key="6">
    <source>
        <dbReference type="HAMAP-Rule" id="MF_01518"/>
    </source>
</evidence>
<dbReference type="Gene3D" id="2.30.40.10">
    <property type="entry name" value="Urease, subunit C, domain 1"/>
    <property type="match status" value="1"/>
</dbReference>
<dbReference type="EMBL" id="JABURY010000010">
    <property type="protein sequence ID" value="MBC9130621.1"/>
    <property type="molecule type" value="Genomic_DNA"/>
</dbReference>
<dbReference type="Gene3D" id="3.20.20.140">
    <property type="entry name" value="Metal-dependent hydrolases"/>
    <property type="match status" value="1"/>
</dbReference>
<proteinExistence type="inferred from homology"/>
<keyword evidence="10" id="KW-1185">Reference proteome</keyword>
<comment type="caution">
    <text evidence="9">The sequence shown here is derived from an EMBL/GenBank/DDBJ whole genome shotgun (WGS) entry which is preliminary data.</text>
</comment>
<protein>
    <recommendedName>
        <fullName evidence="2 6">Adenine deaminase</fullName>
        <shortName evidence="6">Adenase</shortName>
        <shortName evidence="6">Adenine aminase</shortName>
        <ecNumber evidence="2 6">3.5.4.2</ecNumber>
    </recommendedName>
</protein>
<dbReference type="InterPro" id="IPR026912">
    <property type="entry name" value="Adenine_deam_C"/>
</dbReference>
<dbReference type="SUPFAM" id="SSF51338">
    <property type="entry name" value="Composite domain of metallo-dependent hydrolases"/>
    <property type="match status" value="1"/>
</dbReference>
<gene>
    <name evidence="6" type="primary">ade</name>
    <name evidence="9" type="ORF">FcAc13_04780</name>
</gene>
<evidence type="ECO:0000313" key="10">
    <source>
        <dbReference type="Proteomes" id="UP000651208"/>
    </source>
</evidence>
<dbReference type="InterPro" id="IPR006680">
    <property type="entry name" value="Amidohydro-rel"/>
</dbReference>
<comment type="cofactor">
    <cofactor evidence="6">
        <name>Mn(2+)</name>
        <dbReference type="ChEBI" id="CHEBI:29035"/>
    </cofactor>
</comment>
<evidence type="ECO:0000313" key="9">
    <source>
        <dbReference type="EMBL" id="MBC9130621.1"/>
    </source>
</evidence>
<dbReference type="PANTHER" id="PTHR11113:SF2">
    <property type="entry name" value="ADENINE DEAMINASE"/>
    <property type="match status" value="1"/>
</dbReference>
<keyword evidence="4 6" id="KW-0464">Manganese</keyword>